<name>A0A5J9TE53_9POAL</name>
<keyword evidence="3" id="KW-1185">Reference proteome</keyword>
<proteinExistence type="predicted"/>
<sequence length="84" mass="9014">MAVRKRKMTLLAVAEPRSKPSPQRVTRPTAGKAAWAKNGPIPRPTSRPPGVEEKLRLGRPRAPDSSLRTKGSDNRGRGLAGGAH</sequence>
<organism evidence="2 3">
    <name type="scientific">Eragrostis curvula</name>
    <name type="common">weeping love grass</name>
    <dbReference type="NCBI Taxonomy" id="38414"/>
    <lineage>
        <taxon>Eukaryota</taxon>
        <taxon>Viridiplantae</taxon>
        <taxon>Streptophyta</taxon>
        <taxon>Embryophyta</taxon>
        <taxon>Tracheophyta</taxon>
        <taxon>Spermatophyta</taxon>
        <taxon>Magnoliopsida</taxon>
        <taxon>Liliopsida</taxon>
        <taxon>Poales</taxon>
        <taxon>Poaceae</taxon>
        <taxon>PACMAD clade</taxon>
        <taxon>Chloridoideae</taxon>
        <taxon>Eragrostideae</taxon>
        <taxon>Eragrostidinae</taxon>
        <taxon>Eragrostis</taxon>
    </lineage>
</organism>
<dbReference type="Gramene" id="TVU09673">
    <property type="protein sequence ID" value="TVU09673"/>
    <property type="gene ID" value="EJB05_43163"/>
</dbReference>
<reference evidence="2 3" key="1">
    <citation type="journal article" date="2019" name="Sci. Rep.">
        <title>A high-quality genome of Eragrostis curvula grass provides insights into Poaceae evolution and supports new strategies to enhance forage quality.</title>
        <authorList>
            <person name="Carballo J."/>
            <person name="Santos B.A.C.M."/>
            <person name="Zappacosta D."/>
            <person name="Garbus I."/>
            <person name="Selva J.P."/>
            <person name="Gallo C.A."/>
            <person name="Diaz A."/>
            <person name="Albertini E."/>
            <person name="Caccamo M."/>
            <person name="Echenique V."/>
        </authorList>
    </citation>
    <scope>NUCLEOTIDE SEQUENCE [LARGE SCALE GENOMIC DNA]</scope>
    <source>
        <strain evidence="3">cv. Victoria</strain>
        <tissue evidence="2">Leaf</tissue>
    </source>
</reference>
<gene>
    <name evidence="2" type="ORF">EJB05_43163</name>
</gene>
<evidence type="ECO:0000313" key="3">
    <source>
        <dbReference type="Proteomes" id="UP000324897"/>
    </source>
</evidence>
<dbReference type="EMBL" id="RWGY01000039">
    <property type="protein sequence ID" value="TVU09673.1"/>
    <property type="molecule type" value="Genomic_DNA"/>
</dbReference>
<protein>
    <submittedName>
        <fullName evidence="2">Uncharacterized protein</fullName>
    </submittedName>
</protein>
<dbReference type="AlphaFoldDB" id="A0A5J9TE53"/>
<accession>A0A5J9TE53</accession>
<evidence type="ECO:0000256" key="1">
    <source>
        <dbReference type="SAM" id="MobiDB-lite"/>
    </source>
</evidence>
<evidence type="ECO:0000313" key="2">
    <source>
        <dbReference type="EMBL" id="TVU09673.1"/>
    </source>
</evidence>
<feature type="non-terminal residue" evidence="2">
    <location>
        <position position="1"/>
    </location>
</feature>
<feature type="region of interest" description="Disordered" evidence="1">
    <location>
        <begin position="1"/>
        <end position="84"/>
    </location>
</feature>
<comment type="caution">
    <text evidence="2">The sequence shown here is derived from an EMBL/GenBank/DDBJ whole genome shotgun (WGS) entry which is preliminary data.</text>
</comment>
<dbReference type="Proteomes" id="UP000324897">
    <property type="component" value="Chromosome 3"/>
</dbReference>